<keyword evidence="3" id="KW-1185">Reference proteome</keyword>
<keyword evidence="1" id="KW-0812">Transmembrane</keyword>
<evidence type="ECO:0000313" key="3">
    <source>
        <dbReference type="Proteomes" id="UP000014461"/>
    </source>
</evidence>
<feature type="transmembrane region" description="Helical" evidence="1">
    <location>
        <begin position="12"/>
        <end position="35"/>
    </location>
</feature>
<reference evidence="2" key="1">
    <citation type="journal article" date="2013" name="Genome Announc.">
        <title>Draft Genome Sequence of Agarivorans albus Strain MKT 106T, an Agarolytic Marine Bacterium.</title>
        <authorList>
            <person name="Yasuike M."/>
            <person name="Nakamura Y."/>
            <person name="Kai W."/>
            <person name="Fujiwara A."/>
            <person name="Fukui Y."/>
            <person name="Satomi M."/>
            <person name="Sano M."/>
        </authorList>
    </citation>
    <scope>NUCLEOTIDE SEQUENCE [LARGE SCALE GENOMIC DNA]</scope>
</reference>
<dbReference type="InterPro" id="IPR012902">
    <property type="entry name" value="N_methyl_site"/>
</dbReference>
<name>R9PM95_AGAAL</name>
<dbReference type="EMBL" id="BARX01000017">
    <property type="protein sequence ID" value="GAD02489.1"/>
    <property type="molecule type" value="Genomic_DNA"/>
</dbReference>
<dbReference type="Pfam" id="PF07963">
    <property type="entry name" value="N_methyl"/>
    <property type="match status" value="1"/>
</dbReference>
<dbReference type="NCBIfam" id="TIGR02523">
    <property type="entry name" value="type_IV_pilV"/>
    <property type="match status" value="1"/>
</dbReference>
<gene>
    <name evidence="2" type="ORF">AALB_2569</name>
</gene>
<dbReference type="NCBIfam" id="TIGR02532">
    <property type="entry name" value="IV_pilin_GFxxxE"/>
    <property type="match status" value="1"/>
</dbReference>
<evidence type="ECO:0000256" key="1">
    <source>
        <dbReference type="SAM" id="Phobius"/>
    </source>
</evidence>
<dbReference type="RefSeq" id="WP_016402256.1">
    <property type="nucleotide sequence ID" value="NZ_BARX01000017.1"/>
</dbReference>
<dbReference type="AlphaFoldDB" id="R9PM95"/>
<protein>
    <submittedName>
        <fullName evidence="2">Type IV fimbrial biogenesis protein PilV</fullName>
    </submittedName>
</protein>
<organism evidence="2 3">
    <name type="scientific">Agarivorans albus MKT 106</name>
    <dbReference type="NCBI Taxonomy" id="1331007"/>
    <lineage>
        <taxon>Bacteria</taxon>
        <taxon>Pseudomonadati</taxon>
        <taxon>Pseudomonadota</taxon>
        <taxon>Gammaproteobacteria</taxon>
        <taxon>Alteromonadales</taxon>
        <taxon>Alteromonadaceae</taxon>
        <taxon>Agarivorans</taxon>
    </lineage>
</organism>
<keyword evidence="1" id="KW-1133">Transmembrane helix</keyword>
<dbReference type="InterPro" id="IPR013362">
    <property type="entry name" value="Pilus_4_PilV"/>
</dbReference>
<dbReference type="STRING" id="1331007.AALB_2569"/>
<evidence type="ECO:0000313" key="2">
    <source>
        <dbReference type="EMBL" id="GAD02489.1"/>
    </source>
</evidence>
<comment type="caution">
    <text evidence="2">The sequence shown here is derived from an EMBL/GenBank/DDBJ whole genome shotgun (WGS) entry which is preliminary data.</text>
</comment>
<dbReference type="Proteomes" id="UP000014461">
    <property type="component" value="Unassembled WGS sequence"/>
</dbReference>
<sequence>MPSHQLAYKQQGFTLIELLIAVVIVAIGLLGHAALQIQSVNTAHQARFAQSANIAMLDLVQRISALPDAVVNDEFNFSNLSDGQAPAEKDCITEDCDRAAFAEYELYDWFSSSISYIPELRFSVNHDSNLVTVKMTWDASLSGAGAEDCSADSSGNAHQCSEVAIWIR</sequence>
<keyword evidence="1" id="KW-0472">Membrane</keyword>
<accession>R9PM95</accession>
<proteinExistence type="predicted"/>